<sequence>MKLKTSWLGFAHQNSFEFLISQVIESEILIIFRFRASFMDKLKTVNTILRLSIPMAEWQH</sequence>
<name>A0A2W4WBQ4_9CYAN</name>
<reference evidence="1 2" key="1">
    <citation type="submission" date="2018-04" db="EMBL/GenBank/DDBJ databases">
        <authorList>
            <person name="Go L.Y."/>
            <person name="Mitchell J.A."/>
        </authorList>
    </citation>
    <scope>NUCLEOTIDE SEQUENCE [LARGE SCALE GENOMIC DNA]</scope>
    <source>
        <strain evidence="1">ULC066bin1</strain>
    </source>
</reference>
<evidence type="ECO:0000313" key="2">
    <source>
        <dbReference type="Proteomes" id="UP000249467"/>
    </source>
</evidence>
<dbReference type="EMBL" id="QBML01000009">
    <property type="protein sequence ID" value="PZO41892.1"/>
    <property type="molecule type" value="Genomic_DNA"/>
</dbReference>
<comment type="caution">
    <text evidence="1">The sequence shown here is derived from an EMBL/GenBank/DDBJ whole genome shotgun (WGS) entry which is preliminary data.</text>
</comment>
<reference evidence="1 2" key="2">
    <citation type="submission" date="2018-06" db="EMBL/GenBank/DDBJ databases">
        <title>Metagenomic assembly of (sub)arctic Cyanobacteria and their associated microbiome from non-axenic cultures.</title>
        <authorList>
            <person name="Baurain D."/>
        </authorList>
    </citation>
    <scope>NUCLEOTIDE SEQUENCE [LARGE SCALE GENOMIC DNA]</scope>
    <source>
        <strain evidence="1">ULC066bin1</strain>
    </source>
</reference>
<organism evidence="1 2">
    <name type="scientific">Pseudanabaena frigida</name>
    <dbReference type="NCBI Taxonomy" id="945775"/>
    <lineage>
        <taxon>Bacteria</taxon>
        <taxon>Bacillati</taxon>
        <taxon>Cyanobacteriota</taxon>
        <taxon>Cyanophyceae</taxon>
        <taxon>Pseudanabaenales</taxon>
        <taxon>Pseudanabaenaceae</taxon>
        <taxon>Pseudanabaena</taxon>
    </lineage>
</organism>
<dbReference type="Proteomes" id="UP000249467">
    <property type="component" value="Unassembled WGS sequence"/>
</dbReference>
<dbReference type="AlphaFoldDB" id="A0A2W4WBQ4"/>
<proteinExistence type="predicted"/>
<evidence type="ECO:0000313" key="1">
    <source>
        <dbReference type="EMBL" id="PZO41892.1"/>
    </source>
</evidence>
<protein>
    <submittedName>
        <fullName evidence="1">Uncharacterized protein</fullName>
    </submittedName>
</protein>
<gene>
    <name evidence="1" type="ORF">DCF19_08465</name>
</gene>
<accession>A0A2W4WBQ4</accession>